<dbReference type="GO" id="GO:0005737">
    <property type="term" value="C:cytoplasm"/>
    <property type="evidence" value="ECO:0007669"/>
    <property type="project" value="TreeGrafter"/>
</dbReference>
<dbReference type="InterPro" id="IPR029057">
    <property type="entry name" value="PRTase-like"/>
</dbReference>
<dbReference type="AlphaFoldDB" id="A0AAN9YLH4"/>
<keyword evidence="4" id="KW-1185">Reference proteome</keyword>
<sequence>MPQSHDNLGGDSPQGPLSAATPLPGPTIHGKPTIVGIYGIQGCGKTTLINHLKQELPEKDFSFFDGSQMLASVIQGGLDTFQQMNEAMQAHHRGLAIQAISQQCSESGRVGVVAGHLTLWVENEAKPVFTQSDLDTYTHILYVEVPATEISDFRRKDTSRTRTEIETRVLERWQKCDKIQTKEICRQNEIMFATVPHSVLQEKTLTVEKYLMDIRDHTEGENMRRALKWLDHIITPSAKTLDRVLVLDGDKTLTSVDATTLFWEAHIGPGSSHNPLKEIFSHKNWQYSYKAFRQAAWLYEEIPWPEFRQSSVLAAHQVRIHTEFERLLLRAREKPVRAILVTSGVGYIWETVMQNSGLDANVSVIGGGRIMNGFVVTPDIKAAIVNRLREHHGLRVYAFGDSAVDIPMLKAADEAFIVSGELETRSKTMDRVLPIAIRDGLRAKQLLLPRGAPPRLDESVLPIAQFDDAFINNILGNPAKQRSPVRHIHATETAAAKLLMTPMRDAELASVALRAAHQRAGWWVATQLVSEVIGLGKTTIAHVQGHPTSGHQLLDEQKTVIVALMRGGEPMAFGVSEAFPSAMFVHADTPEDVKEHHITGQKNLILVDSVVNSGATVVDFLRHIRLIHKSLRIVVVAGVIQARFFKTPPEAVADDINVSIVALRLSDNEFKGKRGTDTGNRLFNTTHLD</sequence>
<dbReference type="SUPFAM" id="SSF53271">
    <property type="entry name" value="PRTase-like"/>
    <property type="match status" value="1"/>
</dbReference>
<protein>
    <recommendedName>
        <fullName evidence="2">Phosphoribosyltransferase domain-containing protein</fullName>
    </recommendedName>
</protein>
<proteinExistence type="predicted"/>
<name>A0AAN9YLH4_9PEZI</name>
<dbReference type="EMBL" id="JAJSPL020000002">
    <property type="protein sequence ID" value="KAK7748656.1"/>
    <property type="molecule type" value="Genomic_DNA"/>
</dbReference>
<dbReference type="InterPro" id="IPR000836">
    <property type="entry name" value="PRTase_dom"/>
</dbReference>
<gene>
    <name evidence="3" type="ORF">SLS53_000677</name>
</gene>
<dbReference type="GO" id="GO:0006564">
    <property type="term" value="P:L-serine biosynthetic process"/>
    <property type="evidence" value="ECO:0007669"/>
    <property type="project" value="TreeGrafter"/>
</dbReference>
<dbReference type="SUPFAM" id="SSF52540">
    <property type="entry name" value="P-loop containing nucleoside triphosphate hydrolases"/>
    <property type="match status" value="1"/>
</dbReference>
<evidence type="ECO:0000256" key="1">
    <source>
        <dbReference type="SAM" id="MobiDB-lite"/>
    </source>
</evidence>
<feature type="domain" description="Phosphoribosyltransferase" evidence="2">
    <location>
        <begin position="491"/>
        <end position="685"/>
    </location>
</feature>
<dbReference type="Pfam" id="PF14681">
    <property type="entry name" value="UPRTase"/>
    <property type="match status" value="1"/>
</dbReference>
<evidence type="ECO:0000313" key="3">
    <source>
        <dbReference type="EMBL" id="KAK7748656.1"/>
    </source>
</evidence>
<dbReference type="InterPro" id="IPR036412">
    <property type="entry name" value="HAD-like_sf"/>
</dbReference>
<comment type="caution">
    <text evidence="3">The sequence shown here is derived from an EMBL/GenBank/DDBJ whole genome shotgun (WGS) entry which is preliminary data.</text>
</comment>
<dbReference type="PANTHER" id="PTHR43344">
    <property type="entry name" value="PHOSPHOSERINE PHOSPHATASE"/>
    <property type="match status" value="1"/>
</dbReference>
<dbReference type="PANTHER" id="PTHR43344:SF20">
    <property type="entry name" value="URACIL PHOSPHORIBOSYLTRANSFERASE"/>
    <property type="match status" value="1"/>
</dbReference>
<accession>A0AAN9YLH4</accession>
<evidence type="ECO:0000313" key="4">
    <source>
        <dbReference type="Proteomes" id="UP001320245"/>
    </source>
</evidence>
<dbReference type="InterPro" id="IPR027417">
    <property type="entry name" value="P-loop_NTPase"/>
</dbReference>
<dbReference type="Pfam" id="PF13207">
    <property type="entry name" value="AAA_17"/>
    <property type="match status" value="1"/>
</dbReference>
<dbReference type="Gene3D" id="3.40.50.300">
    <property type="entry name" value="P-loop containing nucleotide triphosphate hydrolases"/>
    <property type="match status" value="1"/>
</dbReference>
<organism evidence="3 4">
    <name type="scientific">Cytospora paraplurivora</name>
    <dbReference type="NCBI Taxonomy" id="2898453"/>
    <lineage>
        <taxon>Eukaryota</taxon>
        <taxon>Fungi</taxon>
        <taxon>Dikarya</taxon>
        <taxon>Ascomycota</taxon>
        <taxon>Pezizomycotina</taxon>
        <taxon>Sordariomycetes</taxon>
        <taxon>Sordariomycetidae</taxon>
        <taxon>Diaporthales</taxon>
        <taxon>Cytosporaceae</taxon>
        <taxon>Cytospora</taxon>
    </lineage>
</organism>
<dbReference type="GO" id="GO:0036424">
    <property type="term" value="F:L-phosphoserine phosphatase activity"/>
    <property type="evidence" value="ECO:0007669"/>
    <property type="project" value="TreeGrafter"/>
</dbReference>
<feature type="region of interest" description="Disordered" evidence="1">
    <location>
        <begin position="1"/>
        <end position="26"/>
    </location>
</feature>
<dbReference type="Gene3D" id="3.40.50.1000">
    <property type="entry name" value="HAD superfamily/HAD-like"/>
    <property type="match status" value="1"/>
</dbReference>
<dbReference type="Pfam" id="PF12710">
    <property type="entry name" value="HAD"/>
    <property type="match status" value="1"/>
</dbReference>
<dbReference type="Proteomes" id="UP001320245">
    <property type="component" value="Unassembled WGS sequence"/>
</dbReference>
<dbReference type="CDD" id="cd06223">
    <property type="entry name" value="PRTases_typeI"/>
    <property type="match status" value="1"/>
</dbReference>
<dbReference type="Gene3D" id="3.40.50.2020">
    <property type="match status" value="1"/>
</dbReference>
<dbReference type="InterPro" id="IPR023214">
    <property type="entry name" value="HAD_sf"/>
</dbReference>
<dbReference type="GO" id="GO:0000287">
    <property type="term" value="F:magnesium ion binding"/>
    <property type="evidence" value="ECO:0007669"/>
    <property type="project" value="TreeGrafter"/>
</dbReference>
<dbReference type="SUPFAM" id="SSF56784">
    <property type="entry name" value="HAD-like"/>
    <property type="match status" value="1"/>
</dbReference>
<reference evidence="3 4" key="1">
    <citation type="journal article" date="2023" name="PLoS ONE">
        <title>Cytospora paraplurivora sp. nov. isolated from orchards with fruit tree decline syndrome in Ontario, Canada.</title>
        <authorList>
            <person name="Ilyukhin E."/>
            <person name="Nguyen H.D.T."/>
            <person name="Castle A.J."/>
            <person name="Ellouze W."/>
        </authorList>
    </citation>
    <scope>NUCLEOTIDE SEQUENCE [LARGE SCALE GENOMIC DNA]</scope>
    <source>
        <strain evidence="3 4">FDS-564</strain>
    </source>
</reference>
<evidence type="ECO:0000259" key="2">
    <source>
        <dbReference type="Pfam" id="PF14681"/>
    </source>
</evidence>
<dbReference type="InterPro" id="IPR050582">
    <property type="entry name" value="HAD-like_SerB"/>
</dbReference>